<comment type="similarity">
    <text evidence="2">Belongs to the TMEM86 family.</text>
</comment>
<feature type="transmembrane region" description="Helical" evidence="10">
    <location>
        <begin position="6"/>
        <end position="26"/>
    </location>
</feature>
<dbReference type="PANTHER" id="PTHR31885:SF6">
    <property type="entry name" value="GH04784P"/>
    <property type="match status" value="1"/>
</dbReference>
<comment type="catalytic activity">
    <reaction evidence="8">
        <text>a 1-O-(1Z-alkenyl)-sn-glycero-3-phosphocholine + H2O = a 2,3-saturated aldehyde + sn-glycerol 3-phosphocholine</text>
        <dbReference type="Rhea" id="RHEA:22544"/>
        <dbReference type="ChEBI" id="CHEBI:15377"/>
        <dbReference type="ChEBI" id="CHEBI:16870"/>
        <dbReference type="ChEBI" id="CHEBI:73359"/>
        <dbReference type="ChEBI" id="CHEBI:77287"/>
        <dbReference type="EC" id="3.3.2.2"/>
    </reaction>
</comment>
<dbReference type="EMBL" id="JARKIK010000874">
    <property type="protein sequence ID" value="KAK8720090.1"/>
    <property type="molecule type" value="Genomic_DNA"/>
</dbReference>
<evidence type="ECO:0000256" key="1">
    <source>
        <dbReference type="ARBA" id="ARBA00004141"/>
    </source>
</evidence>
<reference evidence="11" key="2">
    <citation type="submission" date="2024-01" db="EMBL/GenBank/DDBJ databases">
        <authorList>
            <person name="He J."/>
            <person name="Wang M."/>
            <person name="Zheng J."/>
            <person name="Liu Z."/>
        </authorList>
    </citation>
    <scope>NUCLEOTIDE SEQUENCE</scope>
    <source>
        <strain evidence="11">ZL_2023a</strain>
        <tissue evidence="11">Muscle</tissue>
    </source>
</reference>
<dbReference type="GO" id="GO:0016020">
    <property type="term" value="C:membrane"/>
    <property type="evidence" value="ECO:0007669"/>
    <property type="project" value="UniProtKB-SubCell"/>
</dbReference>
<dbReference type="PANTHER" id="PTHR31885">
    <property type="entry name" value="GH04784P"/>
    <property type="match status" value="1"/>
</dbReference>
<dbReference type="EMBL" id="JARKIK010000874">
    <property type="protein sequence ID" value="KAK8720092.1"/>
    <property type="molecule type" value="Genomic_DNA"/>
</dbReference>
<dbReference type="AlphaFoldDB" id="A0AAW0VSM7"/>
<evidence type="ECO:0000256" key="9">
    <source>
        <dbReference type="SAM" id="MobiDB-lite"/>
    </source>
</evidence>
<reference evidence="11 12" key="1">
    <citation type="journal article" date="2024" name="BMC Genomics">
        <title>Genome assembly of redclaw crayfish (Cherax quadricarinatus) provides insights into its immune adaptation and hypoxia tolerance.</title>
        <authorList>
            <person name="Liu Z."/>
            <person name="Zheng J."/>
            <person name="Li H."/>
            <person name="Fang K."/>
            <person name="Wang S."/>
            <person name="He J."/>
            <person name="Zhou D."/>
            <person name="Weng S."/>
            <person name="Chi M."/>
            <person name="Gu Z."/>
            <person name="He J."/>
            <person name="Li F."/>
            <person name="Wang M."/>
        </authorList>
    </citation>
    <scope>NUCLEOTIDE SEQUENCE [LARGE SCALE GENOMIC DNA]</scope>
    <source>
        <strain evidence="11">ZL_2023a</strain>
    </source>
</reference>
<dbReference type="EMBL" id="JARKIK010000874">
    <property type="protein sequence ID" value="KAK8720085.1"/>
    <property type="molecule type" value="Genomic_DNA"/>
</dbReference>
<evidence type="ECO:0000313" key="12">
    <source>
        <dbReference type="Proteomes" id="UP001445076"/>
    </source>
</evidence>
<evidence type="ECO:0000256" key="4">
    <source>
        <dbReference type="ARBA" id="ARBA00022989"/>
    </source>
</evidence>
<feature type="compositionally biased region" description="Low complexity" evidence="9">
    <location>
        <begin position="110"/>
        <end position="128"/>
    </location>
</feature>
<name>A0AAW0VSM7_CHEQU</name>
<evidence type="ECO:0000256" key="10">
    <source>
        <dbReference type="SAM" id="Phobius"/>
    </source>
</evidence>
<evidence type="ECO:0000256" key="8">
    <source>
        <dbReference type="ARBA" id="ARBA00049560"/>
    </source>
</evidence>
<comment type="subcellular location">
    <subcellularLocation>
        <location evidence="1">Membrane</location>
        <topology evidence="1">Multi-pass membrane protein</topology>
    </subcellularLocation>
</comment>
<evidence type="ECO:0000256" key="6">
    <source>
        <dbReference type="ARBA" id="ARBA00035673"/>
    </source>
</evidence>
<dbReference type="GO" id="GO:0047408">
    <property type="term" value="F:alkenylglycerophosphocholine hydrolase activity"/>
    <property type="evidence" value="ECO:0007669"/>
    <property type="project" value="UniProtKB-EC"/>
</dbReference>
<feature type="compositionally biased region" description="Polar residues" evidence="9">
    <location>
        <begin position="132"/>
        <end position="142"/>
    </location>
</feature>
<dbReference type="EMBL" id="JARKIK010000874">
    <property type="protein sequence ID" value="KAK8720086.1"/>
    <property type="molecule type" value="Genomic_DNA"/>
</dbReference>
<dbReference type="EMBL" id="JARKIK010000874">
    <property type="protein sequence ID" value="KAK8720091.1"/>
    <property type="molecule type" value="Genomic_DNA"/>
</dbReference>
<evidence type="ECO:0000256" key="2">
    <source>
        <dbReference type="ARBA" id="ARBA00007375"/>
    </source>
</evidence>
<proteinExistence type="inferred from homology"/>
<dbReference type="Proteomes" id="UP001445076">
    <property type="component" value="Unassembled WGS sequence"/>
</dbReference>
<evidence type="ECO:0000256" key="3">
    <source>
        <dbReference type="ARBA" id="ARBA00022692"/>
    </source>
</evidence>
<keyword evidence="4 10" id="KW-1133">Transmembrane helix</keyword>
<dbReference type="EMBL" id="JARKIK010000874">
    <property type="protein sequence ID" value="KAK8720089.1"/>
    <property type="molecule type" value="Genomic_DNA"/>
</dbReference>
<keyword evidence="12" id="KW-1185">Reference proteome</keyword>
<dbReference type="EC" id="3.3.2.2" evidence="6"/>
<dbReference type="EMBL" id="JARKIK010000874">
    <property type="protein sequence ID" value="KAK8720088.1"/>
    <property type="molecule type" value="Genomic_DNA"/>
</dbReference>
<dbReference type="EMBL" id="JARKIK010000874">
    <property type="protein sequence ID" value="KAK8720093.1"/>
    <property type="molecule type" value="Genomic_DNA"/>
</dbReference>
<accession>A0AAW0VSM7</accession>
<feature type="region of interest" description="Disordered" evidence="9">
    <location>
        <begin position="110"/>
        <end position="162"/>
    </location>
</feature>
<organism evidence="11 12">
    <name type="scientific">Cherax quadricarinatus</name>
    <name type="common">Australian red claw crayfish</name>
    <dbReference type="NCBI Taxonomy" id="27406"/>
    <lineage>
        <taxon>Eukaryota</taxon>
        <taxon>Metazoa</taxon>
        <taxon>Ecdysozoa</taxon>
        <taxon>Arthropoda</taxon>
        <taxon>Crustacea</taxon>
        <taxon>Multicrustacea</taxon>
        <taxon>Malacostraca</taxon>
        <taxon>Eumalacostraca</taxon>
        <taxon>Eucarida</taxon>
        <taxon>Decapoda</taxon>
        <taxon>Pleocyemata</taxon>
        <taxon>Astacidea</taxon>
        <taxon>Parastacoidea</taxon>
        <taxon>Parastacidae</taxon>
        <taxon>Cherax</taxon>
    </lineage>
</organism>
<evidence type="ECO:0000313" key="11">
    <source>
        <dbReference type="EMBL" id="KAK8720087.1"/>
    </source>
</evidence>
<protein>
    <recommendedName>
        <fullName evidence="6">lysoplasmalogenase</fullName>
        <ecNumber evidence="6">3.3.2.2</ecNumber>
    </recommendedName>
</protein>
<dbReference type="EMBL" id="JARKIK010000874">
    <property type="protein sequence ID" value="KAK8720087.1"/>
    <property type="molecule type" value="Genomic_DNA"/>
</dbReference>
<evidence type="ECO:0000256" key="5">
    <source>
        <dbReference type="ARBA" id="ARBA00023136"/>
    </source>
</evidence>
<sequence length="162" mass="17213">MALLLPLIPSLALKFLLTGYSILLTTMGWRALDRARLVHEVCGAQRACTLGGAVAFWVSDASIVILQLGQLIPHKYAQAVILSTYYIAQLLLTLGAAQKFWAGTTASHTSVTSTASSPSSSSSKARIASVRHGSSSVKNNIPSVRSNTSSVNSRIPSSRKSR</sequence>
<keyword evidence="3 10" id="KW-0812">Transmembrane</keyword>
<comment type="catalytic activity">
    <reaction evidence="7">
        <text>a 1-O-(1Z-alkenyl)-sn-glycero-3-phosphoethanolamine + H2O = a 2,3-saturated aldehyde + sn-glycero-3-phosphoethanolamine</text>
        <dbReference type="Rhea" id="RHEA:16905"/>
        <dbReference type="ChEBI" id="CHEBI:15377"/>
        <dbReference type="ChEBI" id="CHEBI:73359"/>
        <dbReference type="ChEBI" id="CHEBI:77288"/>
        <dbReference type="ChEBI" id="CHEBI:143890"/>
        <dbReference type="EC" id="3.3.2.2"/>
    </reaction>
</comment>
<dbReference type="InterPro" id="IPR012506">
    <property type="entry name" value="TMEM86B-like"/>
</dbReference>
<gene>
    <name evidence="11" type="ORF">OTU49_013585</name>
</gene>
<comment type="caution">
    <text evidence="11">The sequence shown here is derived from an EMBL/GenBank/DDBJ whole genome shotgun (WGS) entry which is preliminary data.</text>
</comment>
<dbReference type="Pfam" id="PF07947">
    <property type="entry name" value="YhhN"/>
    <property type="match status" value="1"/>
</dbReference>
<keyword evidence="5 10" id="KW-0472">Membrane</keyword>
<evidence type="ECO:0000256" key="7">
    <source>
        <dbReference type="ARBA" id="ARBA00049458"/>
    </source>
</evidence>
<feature type="compositionally biased region" description="Low complexity" evidence="9">
    <location>
        <begin position="143"/>
        <end position="154"/>
    </location>
</feature>